<reference evidence="1" key="1">
    <citation type="journal article" date="2017" name="Genome Announc.">
        <title>High-Quality Whole-Genome Sequences of the Oligo-Mouse-Microbiota Bacterial Community.</title>
        <authorList>
            <person name="Garzetti D."/>
            <person name="Brugiroux S."/>
            <person name="Bunk B."/>
            <person name="Pukall R."/>
            <person name="McCoy K.D."/>
            <person name="Macpherson A.J."/>
            <person name="Stecher B."/>
        </authorList>
    </citation>
    <scope>NUCLEOTIDE SEQUENCE</scope>
    <source>
        <strain evidence="1">KB18</strain>
    </source>
</reference>
<evidence type="ECO:0000313" key="1">
    <source>
        <dbReference type="EMBL" id="ASB42801.1"/>
    </source>
</evidence>
<dbReference type="EMBL" id="CP065321">
    <property type="protein sequence ID" value="QQR32029.1"/>
    <property type="molecule type" value="Genomic_DNA"/>
</dbReference>
<name>A0A1Z2XWK8_9FIRM</name>
<reference evidence="2 4" key="3">
    <citation type="submission" date="2020-11" db="EMBL/GenBank/DDBJ databases">
        <title>Closed and high quality bacterial genomes of the OMM12 community.</title>
        <authorList>
            <person name="Marbouty M."/>
            <person name="Lamy-Besnier Q."/>
            <person name="Debarbieux L."/>
            <person name="Koszul R."/>
        </authorList>
    </citation>
    <scope>NUCLEOTIDE SEQUENCE [LARGE SCALE GENOMIC DNA]</scope>
    <source>
        <strain evidence="2 4">KB18</strain>
    </source>
</reference>
<gene>
    <name evidence="1" type="ORF">ADH66_16885</name>
    <name evidence="2" type="ORF">I5Q82_07280</name>
</gene>
<keyword evidence="3" id="KW-1185">Reference proteome</keyword>
<evidence type="ECO:0000313" key="4">
    <source>
        <dbReference type="Proteomes" id="UP000596035"/>
    </source>
</evidence>
<proteinExistence type="predicted"/>
<protein>
    <submittedName>
        <fullName evidence="2">Uncharacterized protein</fullName>
    </submittedName>
</protein>
<dbReference type="AlphaFoldDB" id="A0A1Z2XWK8"/>
<dbReference type="KEGG" id="amur:ADH66_16885"/>
<dbReference type="Proteomes" id="UP000196710">
    <property type="component" value="Chromosome"/>
</dbReference>
<evidence type="ECO:0000313" key="3">
    <source>
        <dbReference type="Proteomes" id="UP000196710"/>
    </source>
</evidence>
<evidence type="ECO:0000313" key="2">
    <source>
        <dbReference type="EMBL" id="QQR32029.1"/>
    </source>
</evidence>
<reference evidence="3" key="2">
    <citation type="submission" date="2017-05" db="EMBL/GenBank/DDBJ databases">
        <title>Improved OligoMM genomes.</title>
        <authorList>
            <person name="Garzetti D."/>
        </authorList>
    </citation>
    <scope>NUCLEOTIDE SEQUENCE [LARGE SCALE GENOMIC DNA]</scope>
    <source>
        <strain evidence="3">KB18</strain>
    </source>
</reference>
<dbReference type="Proteomes" id="UP000596035">
    <property type="component" value="Chromosome"/>
</dbReference>
<dbReference type="EMBL" id="CP021422">
    <property type="protein sequence ID" value="ASB42801.1"/>
    <property type="molecule type" value="Genomic_DNA"/>
</dbReference>
<sequence length="64" mass="7741">MKTIKERDAVLERLWSEFGDIPMNPVTERMDEAFMSFPTGTLREDIWRWFDERHSKGVAYLLYK</sequence>
<accession>A0A1Z2XWK8</accession>
<organism evidence="2 4">
    <name type="scientific">Acutalibacter muris</name>
    <dbReference type="NCBI Taxonomy" id="1796620"/>
    <lineage>
        <taxon>Bacteria</taxon>
        <taxon>Bacillati</taxon>
        <taxon>Bacillota</taxon>
        <taxon>Clostridia</taxon>
        <taxon>Eubacteriales</taxon>
        <taxon>Acutalibacteraceae</taxon>
        <taxon>Acutalibacter</taxon>
    </lineage>
</organism>